<protein>
    <submittedName>
        <fullName evidence="1">Uncharacterized protein</fullName>
    </submittedName>
</protein>
<reference evidence="1" key="1">
    <citation type="submission" date="2016-08" db="EMBL/GenBank/DDBJ databases">
        <authorList>
            <person name="Seilhamer J.J."/>
        </authorList>
    </citation>
    <scope>NUCLEOTIDE SEQUENCE</scope>
    <source>
        <strain evidence="1">86-1</strain>
    </source>
</reference>
<gene>
    <name evidence="1" type="ORF">KL86DES1_20217</name>
</gene>
<proteinExistence type="predicted"/>
<accession>A0A212L2N1</accession>
<organism evidence="1">
    <name type="scientific">uncultured Desulfovibrio sp</name>
    <dbReference type="NCBI Taxonomy" id="167968"/>
    <lineage>
        <taxon>Bacteria</taxon>
        <taxon>Pseudomonadati</taxon>
        <taxon>Thermodesulfobacteriota</taxon>
        <taxon>Desulfovibrionia</taxon>
        <taxon>Desulfovibrionales</taxon>
        <taxon>Desulfovibrionaceae</taxon>
        <taxon>Desulfovibrio</taxon>
        <taxon>environmental samples</taxon>
    </lineage>
</organism>
<evidence type="ECO:0000313" key="1">
    <source>
        <dbReference type="EMBL" id="SCM71813.1"/>
    </source>
</evidence>
<dbReference type="AlphaFoldDB" id="A0A212L2N1"/>
<dbReference type="EMBL" id="FMJC01000002">
    <property type="protein sequence ID" value="SCM71813.1"/>
    <property type="molecule type" value="Genomic_DNA"/>
</dbReference>
<name>A0A212L2N1_9BACT</name>
<sequence>MTLVRAVFARRSAAVCPRPAHSCKASGEPCPSGHAVL</sequence>